<evidence type="ECO:0000256" key="1">
    <source>
        <dbReference type="SAM" id="MobiDB-lite"/>
    </source>
</evidence>
<dbReference type="PANTHER" id="PTHR15853:SF0">
    <property type="entry name" value="THIOREDOXIN-RELATED TRANSMEMBRANE PROTEIN 2"/>
    <property type="match status" value="1"/>
</dbReference>
<feature type="region of interest" description="Disordered" evidence="1">
    <location>
        <begin position="1"/>
        <end position="58"/>
    </location>
</feature>
<dbReference type="InterPro" id="IPR039101">
    <property type="entry name" value="TMX2"/>
</dbReference>
<evidence type="ECO:0000313" key="2">
    <source>
        <dbReference type="EMBL" id="EDQ89796.1"/>
    </source>
</evidence>
<reference evidence="2 3" key="1">
    <citation type="journal article" date="2008" name="Nature">
        <title>The genome of the choanoflagellate Monosiga brevicollis and the origin of metazoans.</title>
        <authorList>
            <consortium name="JGI Sequencing"/>
            <person name="King N."/>
            <person name="Westbrook M.J."/>
            <person name="Young S.L."/>
            <person name="Kuo A."/>
            <person name="Abedin M."/>
            <person name="Chapman J."/>
            <person name="Fairclough S."/>
            <person name="Hellsten U."/>
            <person name="Isogai Y."/>
            <person name="Letunic I."/>
            <person name="Marr M."/>
            <person name="Pincus D."/>
            <person name="Putnam N."/>
            <person name="Rokas A."/>
            <person name="Wright K.J."/>
            <person name="Zuzow R."/>
            <person name="Dirks W."/>
            <person name="Good M."/>
            <person name="Goodstein D."/>
            <person name="Lemons D."/>
            <person name="Li W."/>
            <person name="Lyons J.B."/>
            <person name="Morris A."/>
            <person name="Nichols S."/>
            <person name="Richter D.J."/>
            <person name="Salamov A."/>
            <person name="Bork P."/>
            <person name="Lim W.A."/>
            <person name="Manning G."/>
            <person name="Miller W.T."/>
            <person name="McGinnis W."/>
            <person name="Shapiro H."/>
            <person name="Tjian R."/>
            <person name="Grigoriev I.V."/>
            <person name="Rokhsar D."/>
        </authorList>
    </citation>
    <scope>NUCLEOTIDE SEQUENCE [LARGE SCALE GENOMIC DNA]</scope>
    <source>
        <strain evidence="3">MX1 / ATCC 50154</strain>
    </source>
</reference>
<dbReference type="SUPFAM" id="SSF56112">
    <property type="entry name" value="Protein kinase-like (PK-like)"/>
    <property type="match status" value="1"/>
</dbReference>
<dbReference type="RefSeq" id="XP_001745218.1">
    <property type="nucleotide sequence ID" value="XM_001745166.1"/>
</dbReference>
<evidence type="ECO:0000313" key="3">
    <source>
        <dbReference type="Proteomes" id="UP000001357"/>
    </source>
</evidence>
<organism evidence="2 3">
    <name type="scientific">Monosiga brevicollis</name>
    <name type="common">Choanoflagellate</name>
    <dbReference type="NCBI Taxonomy" id="81824"/>
    <lineage>
        <taxon>Eukaryota</taxon>
        <taxon>Choanoflagellata</taxon>
        <taxon>Craspedida</taxon>
        <taxon>Salpingoecidae</taxon>
        <taxon>Monosiga</taxon>
    </lineage>
</organism>
<accession>A9UY43</accession>
<feature type="compositionally biased region" description="Basic and acidic residues" evidence="1">
    <location>
        <begin position="47"/>
        <end position="58"/>
    </location>
</feature>
<name>A9UY43_MONBE</name>
<sequence>MDDPSDDLQRLHLVERATGQSESEGQATQSEPETRRAEQATEDEERAEPAAEAHGAEARDLAFETARLKALEIELAIETARQKACEAEERKAAREAEERKRTLCSEKVCRAPSRCLLSVIVGCTCIQLVSHRTHMTVFDCTCAGFTWQTRESVANAMPSVAPSSTPTLTDAYEKLGCIVAELPCSHHYYAAKIVKHIDELCADDKRTIDKKLIEDLKWAVDVERHSRLPQLQQESDISSRLTIVLQHHFGLDFVHQYSIGDKNTHVDWAGFDQNHHVVVMGECKKDKQPFHQYGGQVANELERLGAIATRYESDSESNGLDGRKSTEWPIVNINVVGDHVSAYLVLTISGERWAAVEKVLPSFLPSLGVDSANKKKKYSGVFFLRLGCANLYKNSRQVECILQACKEFVLGDQASLLADAQKTRSRPFLPRQPFPCPFKDLCEKDLQLHKSFGPSVQVYSDEKQLKVLYKHFDYWGRLSGLCSALSNGLRAADCRHPPDGRILEKLAQLDVTGSFYQEWKVTKLATAVHVLSYPYVELAPPSKLEQLAQVIRQLEAIHSVGFVHGDILPRNILFCSAWEGHPAAFLIDFDLGRFLVDNPVYVCNFAVEARALKPYRHVGAVPSSRMDKKHDGFALARVMEDFLEDDDSRQELVAALKKLHLADAADLCMKCKLLSEFKISVPGKATGSPRGGAIQERQEQAQMQTINKGGTIDRWQVNGL</sequence>
<feature type="compositionally biased region" description="Polar residues" evidence="1">
    <location>
        <begin position="18"/>
        <end position="31"/>
    </location>
</feature>
<dbReference type="GO" id="GO:0015036">
    <property type="term" value="F:disulfide oxidoreductase activity"/>
    <property type="evidence" value="ECO:0000318"/>
    <property type="project" value="GO_Central"/>
</dbReference>
<dbReference type="PANTHER" id="PTHR15853">
    <property type="entry name" value="THIOREDOXIN-RELATED"/>
    <property type="match status" value="1"/>
</dbReference>
<dbReference type="GeneID" id="5890585"/>
<proteinExistence type="predicted"/>
<dbReference type="InParanoid" id="A9UY43"/>
<dbReference type="AlphaFoldDB" id="A9UY43"/>
<dbReference type="Proteomes" id="UP000001357">
    <property type="component" value="Unassembled WGS sequence"/>
</dbReference>
<evidence type="ECO:0008006" key="4">
    <source>
        <dbReference type="Google" id="ProtNLM"/>
    </source>
</evidence>
<protein>
    <recommendedName>
        <fullName evidence="4">Protein kinase domain-containing protein</fullName>
    </recommendedName>
</protein>
<gene>
    <name evidence="2" type="ORF">MONBRDRAFT_7723</name>
</gene>
<dbReference type="EMBL" id="CH991549">
    <property type="protein sequence ID" value="EDQ89796.1"/>
    <property type="molecule type" value="Genomic_DNA"/>
</dbReference>
<keyword evidence="3" id="KW-1185">Reference proteome</keyword>
<dbReference type="KEGG" id="mbr:MONBRDRAFT_7723"/>
<dbReference type="InterPro" id="IPR011009">
    <property type="entry name" value="Kinase-like_dom_sf"/>
</dbReference>
<dbReference type="Gene3D" id="1.10.510.10">
    <property type="entry name" value="Transferase(Phosphotransferase) domain 1"/>
    <property type="match status" value="1"/>
</dbReference>